<accession>A0AAD5KG34</accession>
<organism evidence="2 3">
    <name type="scientific">Phascolomyces articulosus</name>
    <dbReference type="NCBI Taxonomy" id="60185"/>
    <lineage>
        <taxon>Eukaryota</taxon>
        <taxon>Fungi</taxon>
        <taxon>Fungi incertae sedis</taxon>
        <taxon>Mucoromycota</taxon>
        <taxon>Mucoromycotina</taxon>
        <taxon>Mucoromycetes</taxon>
        <taxon>Mucorales</taxon>
        <taxon>Lichtheimiaceae</taxon>
        <taxon>Phascolomyces</taxon>
    </lineage>
</organism>
<keyword evidence="1" id="KW-1133">Transmembrane helix</keyword>
<feature type="transmembrane region" description="Helical" evidence="1">
    <location>
        <begin position="70"/>
        <end position="90"/>
    </location>
</feature>
<dbReference type="EMBL" id="JAIXMP010000008">
    <property type="protein sequence ID" value="KAI9269259.1"/>
    <property type="molecule type" value="Genomic_DNA"/>
</dbReference>
<dbReference type="AlphaFoldDB" id="A0AAD5KG34"/>
<reference evidence="2" key="2">
    <citation type="submission" date="2023-02" db="EMBL/GenBank/DDBJ databases">
        <authorList>
            <consortium name="DOE Joint Genome Institute"/>
            <person name="Mondo S.J."/>
            <person name="Chang Y."/>
            <person name="Wang Y."/>
            <person name="Ahrendt S."/>
            <person name="Andreopoulos W."/>
            <person name="Barry K."/>
            <person name="Beard J."/>
            <person name="Benny G.L."/>
            <person name="Blankenship S."/>
            <person name="Bonito G."/>
            <person name="Cuomo C."/>
            <person name="Desiro A."/>
            <person name="Gervers K.A."/>
            <person name="Hundley H."/>
            <person name="Kuo A."/>
            <person name="LaButti K."/>
            <person name="Lang B.F."/>
            <person name="Lipzen A."/>
            <person name="O'Donnell K."/>
            <person name="Pangilinan J."/>
            <person name="Reynolds N."/>
            <person name="Sandor L."/>
            <person name="Smith M.W."/>
            <person name="Tsang A."/>
            <person name="Grigoriev I.V."/>
            <person name="Stajich J.E."/>
            <person name="Spatafora J.W."/>
        </authorList>
    </citation>
    <scope>NUCLEOTIDE SEQUENCE</scope>
    <source>
        <strain evidence="2">RSA 2281</strain>
    </source>
</reference>
<comment type="caution">
    <text evidence="2">The sequence shown here is derived from an EMBL/GenBank/DDBJ whole genome shotgun (WGS) entry which is preliminary data.</text>
</comment>
<name>A0AAD5KG34_9FUNG</name>
<reference evidence="2" key="1">
    <citation type="journal article" date="2022" name="IScience">
        <title>Evolution of zygomycete secretomes and the origins of terrestrial fungal ecologies.</title>
        <authorList>
            <person name="Chang Y."/>
            <person name="Wang Y."/>
            <person name="Mondo S."/>
            <person name="Ahrendt S."/>
            <person name="Andreopoulos W."/>
            <person name="Barry K."/>
            <person name="Beard J."/>
            <person name="Benny G.L."/>
            <person name="Blankenship S."/>
            <person name="Bonito G."/>
            <person name="Cuomo C."/>
            <person name="Desiro A."/>
            <person name="Gervers K.A."/>
            <person name="Hundley H."/>
            <person name="Kuo A."/>
            <person name="LaButti K."/>
            <person name="Lang B.F."/>
            <person name="Lipzen A."/>
            <person name="O'Donnell K."/>
            <person name="Pangilinan J."/>
            <person name="Reynolds N."/>
            <person name="Sandor L."/>
            <person name="Smith M.E."/>
            <person name="Tsang A."/>
            <person name="Grigoriev I.V."/>
            <person name="Stajich J.E."/>
            <person name="Spatafora J.W."/>
        </authorList>
    </citation>
    <scope>NUCLEOTIDE SEQUENCE</scope>
    <source>
        <strain evidence="2">RSA 2281</strain>
    </source>
</reference>
<protein>
    <submittedName>
        <fullName evidence="2">Uncharacterized protein</fullName>
    </submittedName>
</protein>
<evidence type="ECO:0000313" key="2">
    <source>
        <dbReference type="EMBL" id="KAI9269259.1"/>
    </source>
</evidence>
<dbReference type="Proteomes" id="UP001209540">
    <property type="component" value="Unassembled WGS sequence"/>
</dbReference>
<proteinExistence type="predicted"/>
<keyword evidence="1" id="KW-0472">Membrane</keyword>
<sequence>MYISCEVINPQKIIMQLAYSYGVGFLNFLTMKDNNTDHPLLLHSLVLILDNYSEIEKVVVPYMSLPMVDINSYGSIIVLLKDAFFFLFFFV</sequence>
<evidence type="ECO:0000256" key="1">
    <source>
        <dbReference type="SAM" id="Phobius"/>
    </source>
</evidence>
<evidence type="ECO:0000313" key="3">
    <source>
        <dbReference type="Proteomes" id="UP001209540"/>
    </source>
</evidence>
<keyword evidence="3" id="KW-1185">Reference proteome</keyword>
<keyword evidence="1" id="KW-0812">Transmembrane</keyword>
<gene>
    <name evidence="2" type="ORF">BDA99DRAFT_346803</name>
</gene>